<dbReference type="NCBIfam" id="TIGR01354">
    <property type="entry name" value="cyt_deam_tetra"/>
    <property type="match status" value="1"/>
</dbReference>
<feature type="active site" description="Proton donor" evidence="12">
    <location>
        <position position="65"/>
    </location>
</feature>
<feature type="binding site" evidence="14">
    <location>
        <position position="96"/>
    </location>
    <ligand>
        <name>Zn(2+)</name>
        <dbReference type="ChEBI" id="CHEBI:29105"/>
        <note>catalytic</note>
    </ligand>
</feature>
<dbReference type="Proteomes" id="UP000215459">
    <property type="component" value="Unassembled WGS sequence"/>
</dbReference>
<dbReference type="GO" id="GO:0004126">
    <property type="term" value="F:cytidine deaminase activity"/>
    <property type="evidence" value="ECO:0007669"/>
    <property type="project" value="UniProtKB-UniRule"/>
</dbReference>
<dbReference type="NCBIfam" id="NF004064">
    <property type="entry name" value="PRK05578.1"/>
    <property type="match status" value="1"/>
</dbReference>
<evidence type="ECO:0000256" key="13">
    <source>
        <dbReference type="PIRSR" id="PIRSR606262-2"/>
    </source>
</evidence>
<evidence type="ECO:0000256" key="1">
    <source>
        <dbReference type="ARBA" id="ARBA00001947"/>
    </source>
</evidence>
<comment type="catalytic activity">
    <reaction evidence="10 15">
        <text>2'-deoxycytidine + H2O + H(+) = 2'-deoxyuridine + NH4(+)</text>
        <dbReference type="Rhea" id="RHEA:13433"/>
        <dbReference type="ChEBI" id="CHEBI:15377"/>
        <dbReference type="ChEBI" id="CHEBI:15378"/>
        <dbReference type="ChEBI" id="CHEBI:15698"/>
        <dbReference type="ChEBI" id="CHEBI:16450"/>
        <dbReference type="ChEBI" id="CHEBI:28938"/>
        <dbReference type="EC" id="3.5.4.5"/>
    </reaction>
</comment>
<dbReference type="CDD" id="cd01283">
    <property type="entry name" value="cytidine_deaminase"/>
    <property type="match status" value="1"/>
</dbReference>
<dbReference type="SUPFAM" id="SSF53927">
    <property type="entry name" value="Cytidine deaminase-like"/>
    <property type="match status" value="1"/>
</dbReference>
<dbReference type="GO" id="GO:0008270">
    <property type="term" value="F:zinc ion binding"/>
    <property type="evidence" value="ECO:0007669"/>
    <property type="project" value="UniProtKB-UniRule"/>
</dbReference>
<dbReference type="PANTHER" id="PTHR11644">
    <property type="entry name" value="CYTIDINE DEAMINASE"/>
    <property type="match status" value="1"/>
</dbReference>
<name>A0A235B5U8_9BACL</name>
<evidence type="ECO:0000256" key="2">
    <source>
        <dbReference type="ARBA" id="ARBA00003949"/>
    </source>
</evidence>
<dbReference type="PROSITE" id="PS00903">
    <property type="entry name" value="CYT_DCMP_DEAMINASES_1"/>
    <property type="match status" value="1"/>
</dbReference>
<evidence type="ECO:0000256" key="4">
    <source>
        <dbReference type="ARBA" id="ARBA00012783"/>
    </source>
</evidence>
<feature type="binding site" evidence="14">
    <location>
        <position position="99"/>
    </location>
    <ligand>
        <name>Zn(2+)</name>
        <dbReference type="ChEBI" id="CHEBI:29105"/>
        <note>catalytic</note>
    </ligand>
</feature>
<evidence type="ECO:0000256" key="3">
    <source>
        <dbReference type="ARBA" id="ARBA00006576"/>
    </source>
</evidence>
<evidence type="ECO:0000256" key="10">
    <source>
        <dbReference type="ARBA" id="ARBA00049252"/>
    </source>
</evidence>
<evidence type="ECO:0000256" key="15">
    <source>
        <dbReference type="RuleBase" id="RU364006"/>
    </source>
</evidence>
<gene>
    <name evidence="17" type="ORF">CHM34_09340</name>
</gene>
<dbReference type="InterPro" id="IPR016193">
    <property type="entry name" value="Cytidine_deaminase-like"/>
</dbReference>
<dbReference type="Gene3D" id="3.40.140.10">
    <property type="entry name" value="Cytidine Deaminase, domain 2"/>
    <property type="match status" value="1"/>
</dbReference>
<proteinExistence type="inferred from homology"/>
<dbReference type="InterPro" id="IPR016192">
    <property type="entry name" value="APOBEC/CMP_deaminase_Zn-bd"/>
</dbReference>
<evidence type="ECO:0000313" key="17">
    <source>
        <dbReference type="EMBL" id="OYD07674.1"/>
    </source>
</evidence>
<comment type="caution">
    <text evidence="17">The sequence shown here is derived from an EMBL/GenBank/DDBJ whole genome shotgun (WGS) entry which is preliminary data.</text>
</comment>
<feature type="binding site" evidence="13">
    <location>
        <begin position="52"/>
        <end position="58"/>
    </location>
    <ligand>
        <name>substrate</name>
    </ligand>
</feature>
<dbReference type="EMBL" id="NOWF01000005">
    <property type="protein sequence ID" value="OYD07674.1"/>
    <property type="molecule type" value="Genomic_DNA"/>
</dbReference>
<dbReference type="PROSITE" id="PS51747">
    <property type="entry name" value="CYT_DCMP_DEAMINASES_2"/>
    <property type="match status" value="1"/>
</dbReference>
<evidence type="ECO:0000256" key="8">
    <source>
        <dbReference type="ARBA" id="ARBA00022833"/>
    </source>
</evidence>
<keyword evidence="18" id="KW-1185">Reference proteome</keyword>
<evidence type="ECO:0000256" key="9">
    <source>
        <dbReference type="ARBA" id="ARBA00032005"/>
    </source>
</evidence>
<dbReference type="OrthoDB" id="9795347at2"/>
<protein>
    <recommendedName>
        <fullName evidence="5 15">Cytidine deaminase</fullName>
        <ecNumber evidence="4 15">3.5.4.5</ecNumber>
    </recommendedName>
    <alternativeName>
        <fullName evidence="9 15">Cytidine aminohydrolase</fullName>
    </alternativeName>
</protein>
<dbReference type="GO" id="GO:0072527">
    <property type="term" value="P:pyrimidine-containing compound metabolic process"/>
    <property type="evidence" value="ECO:0007669"/>
    <property type="project" value="UniProtKB-ARBA"/>
</dbReference>
<comment type="function">
    <text evidence="2 15">This enzyme scavenges exogenous and endogenous cytidine and 2'-deoxycytidine for UMP synthesis.</text>
</comment>
<dbReference type="Pfam" id="PF00383">
    <property type="entry name" value="dCMP_cyt_deam_1"/>
    <property type="match status" value="1"/>
</dbReference>
<comment type="cofactor">
    <cofactor evidence="1 14 15">
        <name>Zn(2+)</name>
        <dbReference type="ChEBI" id="CHEBI:29105"/>
    </cofactor>
</comment>
<dbReference type="InterPro" id="IPR050202">
    <property type="entry name" value="Cyt/Deoxycyt_deaminase"/>
</dbReference>
<keyword evidence="7 15" id="KW-0378">Hydrolase</keyword>
<evidence type="ECO:0000256" key="14">
    <source>
        <dbReference type="PIRSR" id="PIRSR606262-3"/>
    </source>
</evidence>
<dbReference type="AlphaFoldDB" id="A0A235B5U8"/>
<accession>A0A235B5U8</accession>
<keyword evidence="8 14" id="KW-0862">Zinc</keyword>
<evidence type="ECO:0000256" key="6">
    <source>
        <dbReference type="ARBA" id="ARBA00022723"/>
    </source>
</evidence>
<dbReference type="InterPro" id="IPR006262">
    <property type="entry name" value="Cyt_deam_tetra"/>
</dbReference>
<evidence type="ECO:0000256" key="11">
    <source>
        <dbReference type="ARBA" id="ARBA00049558"/>
    </source>
</evidence>
<feature type="domain" description="CMP/dCMP-type deaminase" evidence="16">
    <location>
        <begin position="11"/>
        <end position="138"/>
    </location>
</feature>
<evidence type="ECO:0000256" key="5">
    <source>
        <dbReference type="ARBA" id="ARBA00018266"/>
    </source>
</evidence>
<keyword evidence="6 14" id="KW-0479">Metal-binding</keyword>
<dbReference type="EC" id="3.5.4.5" evidence="4 15"/>
<organism evidence="17 18">
    <name type="scientific">Paludifilum halophilum</name>
    <dbReference type="NCBI Taxonomy" id="1642702"/>
    <lineage>
        <taxon>Bacteria</taxon>
        <taxon>Bacillati</taxon>
        <taxon>Bacillota</taxon>
        <taxon>Bacilli</taxon>
        <taxon>Bacillales</taxon>
        <taxon>Thermoactinomycetaceae</taxon>
        <taxon>Paludifilum</taxon>
    </lineage>
</organism>
<reference evidence="17 18" key="1">
    <citation type="submission" date="2017-07" db="EMBL/GenBank/DDBJ databases">
        <title>The genome sequence of Paludifilum halophilum highlights mechanisms for microbial adaptation to high salt environemnts.</title>
        <authorList>
            <person name="Belbahri L."/>
        </authorList>
    </citation>
    <scope>NUCLEOTIDE SEQUENCE [LARGE SCALE GENOMIC DNA]</scope>
    <source>
        <strain evidence="17 18">DSM 102817</strain>
    </source>
</reference>
<dbReference type="GO" id="GO:0042802">
    <property type="term" value="F:identical protein binding"/>
    <property type="evidence" value="ECO:0007669"/>
    <property type="project" value="UniProtKB-ARBA"/>
</dbReference>
<sequence length="144" mass="15758">MKGKQEVKARMDSHALMKEAVEARKHAYVPYSQFGVGAVLLTADGTIYKGCNIENASYGLTNCAERTALFKAVSEGEKQFVAMAVSADTREPVSPCGACRQVLVELCPPDMKVILGNLSGEFSETTVRDLLPFAFHKEDLNERI</sequence>
<dbReference type="NCBIfam" id="NF009076">
    <property type="entry name" value="PRK12411.1"/>
    <property type="match status" value="1"/>
</dbReference>
<comment type="catalytic activity">
    <reaction evidence="11 15">
        <text>cytidine + H2O + H(+) = uridine + NH4(+)</text>
        <dbReference type="Rhea" id="RHEA:16069"/>
        <dbReference type="ChEBI" id="CHEBI:15377"/>
        <dbReference type="ChEBI" id="CHEBI:15378"/>
        <dbReference type="ChEBI" id="CHEBI:16704"/>
        <dbReference type="ChEBI" id="CHEBI:17562"/>
        <dbReference type="ChEBI" id="CHEBI:28938"/>
        <dbReference type="EC" id="3.5.4.5"/>
    </reaction>
</comment>
<feature type="binding site" evidence="14">
    <location>
        <position position="63"/>
    </location>
    <ligand>
        <name>Zn(2+)</name>
        <dbReference type="ChEBI" id="CHEBI:29105"/>
        <note>catalytic</note>
    </ligand>
</feature>
<dbReference type="InterPro" id="IPR002125">
    <property type="entry name" value="CMP_dCMP_dom"/>
</dbReference>
<evidence type="ECO:0000256" key="7">
    <source>
        <dbReference type="ARBA" id="ARBA00022801"/>
    </source>
</evidence>
<dbReference type="GO" id="GO:0005829">
    <property type="term" value="C:cytosol"/>
    <property type="evidence" value="ECO:0007669"/>
    <property type="project" value="TreeGrafter"/>
</dbReference>
<dbReference type="PANTHER" id="PTHR11644:SF2">
    <property type="entry name" value="CYTIDINE DEAMINASE"/>
    <property type="match status" value="1"/>
</dbReference>
<evidence type="ECO:0000313" key="18">
    <source>
        <dbReference type="Proteomes" id="UP000215459"/>
    </source>
</evidence>
<comment type="similarity">
    <text evidence="3 15">Belongs to the cytidine and deoxycytidylate deaminase family.</text>
</comment>
<evidence type="ECO:0000259" key="16">
    <source>
        <dbReference type="PROSITE" id="PS51747"/>
    </source>
</evidence>
<dbReference type="RefSeq" id="WP_094264345.1">
    <property type="nucleotide sequence ID" value="NZ_NOWF01000005.1"/>
</dbReference>
<dbReference type="FunFam" id="3.40.140.10:FF:000008">
    <property type="entry name" value="Cytidine deaminase"/>
    <property type="match status" value="1"/>
</dbReference>
<evidence type="ECO:0000256" key="12">
    <source>
        <dbReference type="PIRSR" id="PIRSR606262-1"/>
    </source>
</evidence>
<dbReference type="GO" id="GO:0055086">
    <property type="term" value="P:nucleobase-containing small molecule metabolic process"/>
    <property type="evidence" value="ECO:0007669"/>
    <property type="project" value="UniProtKB-ARBA"/>
</dbReference>